<organism evidence="2 3">
    <name type="scientific">Tersicoccus solisilvae</name>
    <dbReference type="NCBI Taxonomy" id="1882339"/>
    <lineage>
        <taxon>Bacteria</taxon>
        <taxon>Bacillati</taxon>
        <taxon>Actinomycetota</taxon>
        <taxon>Actinomycetes</taxon>
        <taxon>Micrococcales</taxon>
        <taxon>Micrococcaceae</taxon>
        <taxon>Tersicoccus</taxon>
    </lineage>
</organism>
<reference evidence="3" key="1">
    <citation type="journal article" date="2019" name="Int. J. Syst. Evol. Microbiol.">
        <title>The Global Catalogue of Microorganisms (GCM) 10K type strain sequencing project: providing services to taxonomists for standard genome sequencing and annotation.</title>
        <authorList>
            <consortium name="The Broad Institute Genomics Platform"/>
            <consortium name="The Broad Institute Genome Sequencing Center for Infectious Disease"/>
            <person name="Wu L."/>
            <person name="Ma J."/>
        </authorList>
    </citation>
    <scope>NUCLEOTIDE SEQUENCE [LARGE SCALE GENOMIC DNA]</scope>
    <source>
        <strain evidence="3">CGMCC 1.15480</strain>
    </source>
</reference>
<dbReference type="InterPro" id="IPR008030">
    <property type="entry name" value="NmrA-like"/>
</dbReference>
<name>A0ABQ1PH29_9MICC</name>
<gene>
    <name evidence="2" type="ORF">GCM10011512_24640</name>
</gene>
<dbReference type="PANTHER" id="PTHR43162:SF1">
    <property type="entry name" value="PRESTALK A DIFFERENTIATION PROTEIN A"/>
    <property type="match status" value="1"/>
</dbReference>
<sequence length="288" mass="30520">MTIGVMAPRGNVGRHVLRLLVQSGERPRALLRDPAKLARDVAAHVDAVAIDVGDADAVLAATRGLRAVYWVSPTAEDRDPAEAHAQAGRHLGDAVRANGIARVVFQSSIGAEKRHGVGEIDGLAATEVTLDESGASTTHLRCGYFFTNLLMDLDSIRAGVLATAVDLDKPMPWVDPADIAAVAVGRLLSETWTDRHVQAVHGPEDLSFRQVAVILTEVLGRPVEARQLSDADLRAAVTAAGLPDAVVESIVAMTAGLRELVPEDPRSFITTTPSSLTGWIRAHLAPVV</sequence>
<comment type="caution">
    <text evidence="2">The sequence shown here is derived from an EMBL/GenBank/DDBJ whole genome shotgun (WGS) entry which is preliminary data.</text>
</comment>
<dbReference type="Proteomes" id="UP000597761">
    <property type="component" value="Unassembled WGS sequence"/>
</dbReference>
<dbReference type="InterPro" id="IPR036291">
    <property type="entry name" value="NAD(P)-bd_dom_sf"/>
</dbReference>
<dbReference type="InterPro" id="IPR051604">
    <property type="entry name" value="Ergot_Alk_Oxidoreductase"/>
</dbReference>
<dbReference type="Pfam" id="PF05368">
    <property type="entry name" value="NmrA"/>
    <property type="match status" value="1"/>
</dbReference>
<feature type="domain" description="NmrA-like" evidence="1">
    <location>
        <begin position="2"/>
        <end position="254"/>
    </location>
</feature>
<evidence type="ECO:0000259" key="1">
    <source>
        <dbReference type="Pfam" id="PF05368"/>
    </source>
</evidence>
<evidence type="ECO:0000313" key="2">
    <source>
        <dbReference type="EMBL" id="GGC96698.1"/>
    </source>
</evidence>
<evidence type="ECO:0000313" key="3">
    <source>
        <dbReference type="Proteomes" id="UP000597761"/>
    </source>
</evidence>
<dbReference type="PANTHER" id="PTHR43162">
    <property type="match status" value="1"/>
</dbReference>
<dbReference type="RefSeq" id="WP_188668726.1">
    <property type="nucleotide sequence ID" value="NZ_BMJI01000018.1"/>
</dbReference>
<keyword evidence="3" id="KW-1185">Reference proteome</keyword>
<dbReference type="Gene3D" id="3.40.50.720">
    <property type="entry name" value="NAD(P)-binding Rossmann-like Domain"/>
    <property type="match status" value="1"/>
</dbReference>
<accession>A0ABQ1PH29</accession>
<dbReference type="Gene3D" id="3.90.25.10">
    <property type="entry name" value="UDP-galactose 4-epimerase, domain 1"/>
    <property type="match status" value="1"/>
</dbReference>
<dbReference type="EMBL" id="BMJI01000018">
    <property type="protein sequence ID" value="GGC96698.1"/>
    <property type="molecule type" value="Genomic_DNA"/>
</dbReference>
<proteinExistence type="predicted"/>
<dbReference type="SUPFAM" id="SSF51735">
    <property type="entry name" value="NAD(P)-binding Rossmann-fold domains"/>
    <property type="match status" value="1"/>
</dbReference>
<protein>
    <submittedName>
        <fullName evidence="2">NmrA family transcriptional regulator</fullName>
    </submittedName>
</protein>